<evidence type="ECO:0000256" key="6">
    <source>
        <dbReference type="ARBA" id="ARBA00038076"/>
    </source>
</evidence>
<dbReference type="InterPro" id="IPR003838">
    <property type="entry name" value="ABC3_permease_C"/>
</dbReference>
<evidence type="ECO:0000256" key="2">
    <source>
        <dbReference type="ARBA" id="ARBA00022475"/>
    </source>
</evidence>
<dbReference type="PANTHER" id="PTHR30572:SF4">
    <property type="entry name" value="ABC TRANSPORTER PERMEASE YTRF"/>
    <property type="match status" value="1"/>
</dbReference>
<keyword evidence="5 7" id="KW-0472">Membrane</keyword>
<dbReference type="EMBL" id="ACVI01000038">
    <property type="protein sequence ID" value="EET87040.1"/>
    <property type="molecule type" value="Genomic_DNA"/>
</dbReference>
<gene>
    <name evidence="9" type="ORF">CcarbDRAFT_2486</name>
</gene>
<feature type="transmembrane region" description="Helical" evidence="7">
    <location>
        <begin position="122"/>
        <end position="142"/>
    </location>
</feature>
<dbReference type="AlphaFoldDB" id="C6PUL9"/>
<keyword evidence="2" id="KW-1003">Cell membrane</keyword>
<evidence type="ECO:0000256" key="7">
    <source>
        <dbReference type="SAM" id="Phobius"/>
    </source>
</evidence>
<comment type="caution">
    <text evidence="9">The sequence shown here is derived from an EMBL/GenBank/DDBJ whole genome shotgun (WGS) entry which is preliminary data.</text>
</comment>
<keyword evidence="3 7" id="KW-0812">Transmembrane</keyword>
<evidence type="ECO:0000256" key="5">
    <source>
        <dbReference type="ARBA" id="ARBA00023136"/>
    </source>
</evidence>
<feature type="transmembrane region" description="Helical" evidence="7">
    <location>
        <begin position="213"/>
        <end position="235"/>
    </location>
</feature>
<evidence type="ECO:0000259" key="8">
    <source>
        <dbReference type="Pfam" id="PF02687"/>
    </source>
</evidence>
<proteinExistence type="inferred from homology"/>
<organism evidence="9 10">
    <name type="scientific">Clostridium carboxidivorans P7</name>
    <dbReference type="NCBI Taxonomy" id="536227"/>
    <lineage>
        <taxon>Bacteria</taxon>
        <taxon>Bacillati</taxon>
        <taxon>Bacillota</taxon>
        <taxon>Clostridia</taxon>
        <taxon>Eubacteriales</taxon>
        <taxon>Clostridiaceae</taxon>
        <taxon>Clostridium</taxon>
    </lineage>
</organism>
<evidence type="ECO:0000313" key="9">
    <source>
        <dbReference type="EMBL" id="EET87040.1"/>
    </source>
</evidence>
<comment type="similarity">
    <text evidence="6">Belongs to the ABC-4 integral membrane protein family.</text>
</comment>
<sequence>MVNYNKDNHTTGNPLKVGDKVILEDKNENNSIKKEFTIAAIVSYNTRWLGYTAAGPQFIVHEAAYSKVLKDDRIGKICIDINNGSYSSVKKSLESISKGNDNAIFFDRKEYKQKQDLEYKGMGLAAVSLISIIGLIGILNSINTMFTSIMARKKEFGMMEAVGLSSTQLRKLLQIEGLYYSGISIIVSVILGISLSYVLYLNMEFAKSSGYKLPFVPVILVVMAFICIQGFITYIGERSLRKESVIDRVRYNE</sequence>
<comment type="subcellular location">
    <subcellularLocation>
        <location evidence="1">Cell membrane</location>
        <topology evidence="1">Multi-pass membrane protein</topology>
    </subcellularLocation>
</comment>
<feature type="transmembrane region" description="Helical" evidence="7">
    <location>
        <begin position="178"/>
        <end position="201"/>
    </location>
</feature>
<dbReference type="RefSeq" id="WP_007061371.1">
    <property type="nucleotide sequence ID" value="NZ_ACVI01000038.1"/>
</dbReference>
<evidence type="ECO:0000256" key="3">
    <source>
        <dbReference type="ARBA" id="ARBA00022692"/>
    </source>
</evidence>
<evidence type="ECO:0000256" key="1">
    <source>
        <dbReference type="ARBA" id="ARBA00004651"/>
    </source>
</evidence>
<dbReference type="GO" id="GO:0005886">
    <property type="term" value="C:plasma membrane"/>
    <property type="evidence" value="ECO:0007669"/>
    <property type="project" value="UniProtKB-SubCell"/>
</dbReference>
<dbReference type="GO" id="GO:0022857">
    <property type="term" value="F:transmembrane transporter activity"/>
    <property type="evidence" value="ECO:0007669"/>
    <property type="project" value="TreeGrafter"/>
</dbReference>
<evidence type="ECO:0000313" key="10">
    <source>
        <dbReference type="Proteomes" id="UP000004198"/>
    </source>
</evidence>
<dbReference type="PANTHER" id="PTHR30572">
    <property type="entry name" value="MEMBRANE COMPONENT OF TRANSPORTER-RELATED"/>
    <property type="match status" value="1"/>
</dbReference>
<accession>C6PUL9</accession>
<protein>
    <recommendedName>
        <fullName evidence="8">ABC3 transporter permease C-terminal domain-containing protein</fullName>
    </recommendedName>
</protein>
<keyword evidence="4 7" id="KW-1133">Transmembrane helix</keyword>
<name>C6PUL9_9CLOT</name>
<keyword evidence="10" id="KW-1185">Reference proteome</keyword>
<dbReference type="Proteomes" id="UP000004198">
    <property type="component" value="Unassembled WGS sequence"/>
</dbReference>
<reference evidence="9 10" key="1">
    <citation type="submission" date="2009-06" db="EMBL/GenBank/DDBJ databases">
        <title>The draft genome of Clostridium carboxidivorans P7.</title>
        <authorList>
            <consortium name="US DOE Joint Genome Institute (JGI-PGF)"/>
            <person name="Lucas S."/>
            <person name="Copeland A."/>
            <person name="Lapidus A."/>
            <person name="Glavina del Rio T."/>
            <person name="Tice H."/>
            <person name="Bruce D."/>
            <person name="Goodwin L."/>
            <person name="Pitluck S."/>
            <person name="Larimer F."/>
            <person name="Land M.L."/>
            <person name="Hauser L."/>
            <person name="Hemme C.L."/>
        </authorList>
    </citation>
    <scope>NUCLEOTIDE SEQUENCE [LARGE SCALE GENOMIC DNA]</scope>
    <source>
        <strain evidence="9 10">P7</strain>
    </source>
</reference>
<evidence type="ECO:0000256" key="4">
    <source>
        <dbReference type="ARBA" id="ARBA00022989"/>
    </source>
</evidence>
<dbReference type="eggNOG" id="COG4591">
    <property type="taxonomic scope" value="Bacteria"/>
</dbReference>
<feature type="domain" description="ABC3 transporter permease C-terminal" evidence="8">
    <location>
        <begin position="129"/>
        <end position="242"/>
    </location>
</feature>
<dbReference type="OrthoDB" id="9793166at2"/>
<dbReference type="Pfam" id="PF02687">
    <property type="entry name" value="FtsX"/>
    <property type="match status" value="1"/>
</dbReference>
<dbReference type="InterPro" id="IPR050250">
    <property type="entry name" value="Macrolide_Exporter_MacB"/>
</dbReference>